<dbReference type="EMBL" id="AB767280">
    <property type="protein sequence ID" value="BAP34735.1"/>
    <property type="molecule type" value="Genomic_DNA"/>
</dbReference>
<dbReference type="GO" id="GO:0008610">
    <property type="term" value="P:lipid biosynthetic process"/>
    <property type="evidence" value="ECO:0007669"/>
    <property type="project" value="TreeGrafter"/>
</dbReference>
<dbReference type="InterPro" id="IPR029058">
    <property type="entry name" value="AB_hydrolase_fold"/>
</dbReference>
<protein>
    <submittedName>
        <fullName evidence="3">Thioesterase involved in non-ribosomal peptide biosynthesis</fullName>
    </submittedName>
</protein>
<dbReference type="PANTHER" id="PTHR11487:SF0">
    <property type="entry name" value="S-ACYL FATTY ACID SYNTHASE THIOESTERASE, MEDIUM CHAIN"/>
    <property type="match status" value="1"/>
</dbReference>
<dbReference type="InterPro" id="IPR001031">
    <property type="entry name" value="Thioesterase"/>
</dbReference>
<reference evidence="3" key="1">
    <citation type="journal article" date="2013" name="J. Antibiot.">
        <title>Identification of the incednine biosynthetic gene cluster: characterization of novel beta-glutamate-beta-decarboxylase IdnL3.</title>
        <authorList>
            <person name="Takaishi M."/>
            <person name="Kudo F."/>
            <person name="Eguchi T."/>
        </authorList>
    </citation>
    <scope>NUCLEOTIDE SEQUENCE</scope>
    <source>
        <strain evidence="3">ML694-90F3</strain>
    </source>
</reference>
<accession>A0A077KRE6</accession>
<organism evidence="3">
    <name type="scientific">Streptomyces sp. ML694-90F3</name>
    <dbReference type="NCBI Taxonomy" id="1265536"/>
    <lineage>
        <taxon>Bacteria</taxon>
        <taxon>Bacillati</taxon>
        <taxon>Actinomycetota</taxon>
        <taxon>Actinomycetes</taxon>
        <taxon>Kitasatosporales</taxon>
        <taxon>Streptomycetaceae</taxon>
        <taxon>Streptomyces</taxon>
    </lineage>
</organism>
<dbReference type="InterPro" id="IPR012223">
    <property type="entry name" value="TEII"/>
</dbReference>
<dbReference type="SUPFAM" id="SSF53474">
    <property type="entry name" value="alpha/beta-Hydrolases"/>
    <property type="match status" value="1"/>
</dbReference>
<evidence type="ECO:0000256" key="1">
    <source>
        <dbReference type="ARBA" id="ARBA00007169"/>
    </source>
</evidence>
<feature type="domain" description="Thioesterase" evidence="2">
    <location>
        <begin position="41"/>
        <end position="264"/>
    </location>
</feature>
<evidence type="ECO:0000313" key="3">
    <source>
        <dbReference type="EMBL" id="BAP34735.1"/>
    </source>
</evidence>
<dbReference type="Pfam" id="PF00975">
    <property type="entry name" value="Thioesterase"/>
    <property type="match status" value="1"/>
</dbReference>
<comment type="similarity">
    <text evidence="1">Belongs to the thioesterase family.</text>
</comment>
<sequence>MDHYDFARDPCTRMRLRNMSSSMPSSLWLRSFHPAPAAPTRLVCLPHAGGSATYYFPVSKTLSPGVEVLAAQYPGRQDRRSEPCLDSIPELARRLAGELAPWSDKPLTLFGHSMGASVAFEVARLLAETDVPVLGVIASGRCAPSTDRVETVHLRDDEGILRELRELEGTETEFLGDDELVRMVMPAIRGDYTAVANYRCAPGVRIPYPIAVMVGDADSRATVDEAHAWEGHTSGGFDLRVFPGGHFYLNDRPAEVTAAVAGHIARWSAVADAVAP</sequence>
<dbReference type="Gene3D" id="3.40.50.1820">
    <property type="entry name" value="alpha/beta hydrolase"/>
    <property type="match status" value="1"/>
</dbReference>
<evidence type="ECO:0000259" key="2">
    <source>
        <dbReference type="Pfam" id="PF00975"/>
    </source>
</evidence>
<gene>
    <name evidence="3" type="primary">idnB</name>
</gene>
<dbReference type="PANTHER" id="PTHR11487">
    <property type="entry name" value="THIOESTERASE"/>
    <property type="match status" value="1"/>
</dbReference>
<dbReference type="AlphaFoldDB" id="A0A077KRE6"/>
<proteinExistence type="inferred from homology"/>
<name>A0A077KRE6_9ACTN</name>